<dbReference type="Proteomes" id="UP000001880">
    <property type="component" value="Chromosome"/>
</dbReference>
<dbReference type="RefSeq" id="WP_012830427.1">
    <property type="nucleotide sequence ID" value="NC_013440.1"/>
</dbReference>
<dbReference type="AlphaFoldDB" id="D0LYG9"/>
<evidence type="ECO:0000256" key="2">
    <source>
        <dbReference type="ARBA" id="ARBA00009773"/>
    </source>
</evidence>
<evidence type="ECO:0000256" key="5">
    <source>
        <dbReference type="ARBA" id="ARBA00023136"/>
    </source>
</evidence>
<proteinExistence type="inferred from homology"/>
<keyword evidence="5 6" id="KW-0472">Membrane</keyword>
<reference evidence="7 8" key="1">
    <citation type="journal article" date="2010" name="Stand. Genomic Sci.">
        <title>Complete genome sequence of Haliangium ochraceum type strain (SMP-2).</title>
        <authorList>
            <consortium name="US DOE Joint Genome Institute (JGI-PGF)"/>
            <person name="Ivanova N."/>
            <person name="Daum C."/>
            <person name="Lang E."/>
            <person name="Abt B."/>
            <person name="Kopitz M."/>
            <person name="Saunders E."/>
            <person name="Lapidus A."/>
            <person name="Lucas S."/>
            <person name="Glavina Del Rio T."/>
            <person name="Nolan M."/>
            <person name="Tice H."/>
            <person name="Copeland A."/>
            <person name="Cheng J.F."/>
            <person name="Chen F."/>
            <person name="Bruce D."/>
            <person name="Goodwin L."/>
            <person name="Pitluck S."/>
            <person name="Mavromatis K."/>
            <person name="Pati A."/>
            <person name="Mikhailova N."/>
            <person name="Chen A."/>
            <person name="Palaniappan K."/>
            <person name="Land M."/>
            <person name="Hauser L."/>
            <person name="Chang Y.J."/>
            <person name="Jeffries C.D."/>
            <person name="Detter J.C."/>
            <person name="Brettin T."/>
            <person name="Rohde M."/>
            <person name="Goker M."/>
            <person name="Bristow J."/>
            <person name="Markowitz V."/>
            <person name="Eisen J.A."/>
            <person name="Hugenholtz P."/>
            <person name="Kyrpides N.C."/>
            <person name="Klenk H.P."/>
        </authorList>
    </citation>
    <scope>NUCLEOTIDE SEQUENCE [LARGE SCALE GENOMIC DNA]</scope>
    <source>
        <strain evidence="8">DSM 14365 / CIP 107738 / JCM 11303 / AJ 13395 / SMP-2</strain>
    </source>
</reference>
<dbReference type="HOGENOM" id="CLU_031275_1_0_7"/>
<organism evidence="7 8">
    <name type="scientific">Haliangium ochraceum (strain DSM 14365 / JCM 11303 / SMP-2)</name>
    <dbReference type="NCBI Taxonomy" id="502025"/>
    <lineage>
        <taxon>Bacteria</taxon>
        <taxon>Pseudomonadati</taxon>
        <taxon>Myxococcota</taxon>
        <taxon>Polyangia</taxon>
        <taxon>Haliangiales</taxon>
        <taxon>Kofleriaceae</taxon>
        <taxon>Haliangium</taxon>
    </lineage>
</organism>
<feature type="transmembrane region" description="Helical" evidence="6">
    <location>
        <begin position="12"/>
        <end position="30"/>
    </location>
</feature>
<sequence length="364" mass="38579">MSESKEPSLAHRAFVASSVAGAVVVAYLAIGYLSQVVLVIFAGVLLAVFLDGLTRLLCRHTPLPRWLSLTLVCLGLVALFALAGWQSGEKIGAQVRELSERIPVALERLRSWVDGYDWAQPVVTQFDKPTEVMSKVAPGADMIGRITGVFSVVLGAATNIFIVLFLGIYLAASPGLYVGGVAWLAPAPKRERTRQVLAQLGRALRRWLGGRFASMAVVGVFTAVGLLIAGVPLAFILGVIAGALSFIPYIGPILSVVPGLLMALTIGPQTVLFALMVYFAAQLLESYLITPLIQRRVVSMPPAVLIMAQMIMGVVAGLLGVLLATPLAVVVIVLVQMLYLQDVRGEDITVIGGEPAKGDDEGAV</sequence>
<feature type="transmembrane region" description="Helical" evidence="6">
    <location>
        <begin position="212"/>
        <end position="240"/>
    </location>
</feature>
<feature type="transmembrane region" description="Helical" evidence="6">
    <location>
        <begin position="36"/>
        <end position="54"/>
    </location>
</feature>
<evidence type="ECO:0000313" key="8">
    <source>
        <dbReference type="Proteomes" id="UP000001880"/>
    </source>
</evidence>
<dbReference type="GO" id="GO:0016020">
    <property type="term" value="C:membrane"/>
    <property type="evidence" value="ECO:0007669"/>
    <property type="project" value="UniProtKB-SubCell"/>
</dbReference>
<dbReference type="KEGG" id="hoh:Hoch_5351"/>
<dbReference type="eggNOG" id="COG0628">
    <property type="taxonomic scope" value="Bacteria"/>
</dbReference>
<comment type="similarity">
    <text evidence="2">Belongs to the autoinducer-2 exporter (AI-2E) (TC 2.A.86) family.</text>
</comment>
<feature type="transmembrane region" description="Helical" evidence="6">
    <location>
        <begin position="310"/>
        <end position="335"/>
    </location>
</feature>
<accession>D0LYG9</accession>
<comment type="subcellular location">
    <subcellularLocation>
        <location evidence="1">Membrane</location>
        <topology evidence="1">Multi-pass membrane protein</topology>
    </subcellularLocation>
</comment>
<evidence type="ECO:0000256" key="1">
    <source>
        <dbReference type="ARBA" id="ARBA00004141"/>
    </source>
</evidence>
<keyword evidence="3 6" id="KW-0812">Transmembrane</keyword>
<dbReference type="InterPro" id="IPR002549">
    <property type="entry name" value="AI-2E-like"/>
</dbReference>
<dbReference type="EMBL" id="CP001804">
    <property type="protein sequence ID" value="ACY17835.1"/>
    <property type="molecule type" value="Genomic_DNA"/>
</dbReference>
<feature type="transmembrane region" description="Helical" evidence="6">
    <location>
        <begin position="66"/>
        <end position="85"/>
    </location>
</feature>
<name>D0LYG9_HALO1</name>
<keyword evidence="4 6" id="KW-1133">Transmembrane helix</keyword>
<keyword evidence="8" id="KW-1185">Reference proteome</keyword>
<dbReference type="PANTHER" id="PTHR21716">
    <property type="entry name" value="TRANSMEMBRANE PROTEIN"/>
    <property type="match status" value="1"/>
</dbReference>
<protein>
    <recommendedName>
        <fullName evidence="9">AI-2E family transporter</fullName>
    </recommendedName>
</protein>
<feature type="transmembrane region" description="Helical" evidence="6">
    <location>
        <begin position="160"/>
        <end position="185"/>
    </location>
</feature>
<evidence type="ECO:0008006" key="9">
    <source>
        <dbReference type="Google" id="ProtNLM"/>
    </source>
</evidence>
<evidence type="ECO:0000256" key="4">
    <source>
        <dbReference type="ARBA" id="ARBA00022989"/>
    </source>
</evidence>
<evidence type="ECO:0000256" key="6">
    <source>
        <dbReference type="SAM" id="Phobius"/>
    </source>
</evidence>
<feature type="transmembrane region" description="Helical" evidence="6">
    <location>
        <begin position="271"/>
        <end position="290"/>
    </location>
</feature>
<dbReference type="GO" id="GO:0055085">
    <property type="term" value="P:transmembrane transport"/>
    <property type="evidence" value="ECO:0007669"/>
    <property type="project" value="TreeGrafter"/>
</dbReference>
<gene>
    <name evidence="7" type="ordered locus">Hoch_5351</name>
</gene>
<dbReference type="OrthoDB" id="5761230at2"/>
<dbReference type="Pfam" id="PF01594">
    <property type="entry name" value="AI-2E_transport"/>
    <property type="match status" value="1"/>
</dbReference>
<evidence type="ECO:0000313" key="7">
    <source>
        <dbReference type="EMBL" id="ACY17835.1"/>
    </source>
</evidence>
<dbReference type="PANTHER" id="PTHR21716:SF62">
    <property type="entry name" value="TRANSPORT PROTEIN YDBI-RELATED"/>
    <property type="match status" value="1"/>
</dbReference>
<evidence type="ECO:0000256" key="3">
    <source>
        <dbReference type="ARBA" id="ARBA00022692"/>
    </source>
</evidence>
<feature type="transmembrane region" description="Helical" evidence="6">
    <location>
        <begin position="246"/>
        <end position="264"/>
    </location>
</feature>